<dbReference type="KEGG" id="gat:120833366"/>
<evidence type="ECO:0000256" key="1">
    <source>
        <dbReference type="ARBA" id="ARBA00022737"/>
    </source>
</evidence>
<proteinExistence type="predicted"/>
<reference evidence="2" key="2">
    <citation type="submission" date="2025-08" db="UniProtKB">
        <authorList>
            <consortium name="Ensembl"/>
        </authorList>
    </citation>
    <scope>IDENTIFICATION</scope>
</reference>
<dbReference type="RefSeq" id="XP_040056354.1">
    <property type="nucleotide sequence ID" value="XM_040200420.1"/>
</dbReference>
<name>A0AAQ4QWT2_GASAC</name>
<dbReference type="RefSeq" id="XP_040056353.1">
    <property type="nucleotide sequence ID" value="XM_040200419.1"/>
</dbReference>
<dbReference type="Proteomes" id="UP000007635">
    <property type="component" value="Chromosome XV"/>
</dbReference>
<dbReference type="InterPro" id="IPR006623">
    <property type="entry name" value="THEG"/>
</dbReference>
<dbReference type="PANTHER" id="PTHR15901:SF16">
    <property type="entry name" value="TESTICULAR HAPLOID EXPRESSED GENE PROTEIN"/>
    <property type="match status" value="1"/>
</dbReference>
<dbReference type="AlphaFoldDB" id="A0AAQ4QWT2"/>
<dbReference type="Pfam" id="PF14912">
    <property type="entry name" value="THEG"/>
    <property type="match status" value="2"/>
</dbReference>
<dbReference type="CTD" id="51298"/>
<protein>
    <submittedName>
        <fullName evidence="2">Sperm microtubule associated protein 2</fullName>
    </submittedName>
</protein>
<keyword evidence="1" id="KW-0677">Repeat</keyword>
<reference evidence="2 3" key="1">
    <citation type="journal article" date="2021" name="G3 (Bethesda)">
        <title>Improved contiguity of the threespine stickleback genome using long-read sequencing.</title>
        <authorList>
            <person name="Nath S."/>
            <person name="Shaw D.E."/>
            <person name="White M.A."/>
        </authorList>
    </citation>
    <scope>NUCLEOTIDE SEQUENCE [LARGE SCALE GENOMIC DNA]</scope>
    <source>
        <strain evidence="2 3">Lake Benthic</strain>
    </source>
</reference>
<accession>A0AAQ4QWT2</accession>
<keyword evidence="3" id="KW-1185">Reference proteome</keyword>
<reference evidence="2" key="3">
    <citation type="submission" date="2025-09" db="UniProtKB">
        <authorList>
            <consortium name="Ensembl"/>
        </authorList>
    </citation>
    <scope>IDENTIFICATION</scope>
</reference>
<dbReference type="SMART" id="SM00705">
    <property type="entry name" value="THEG"/>
    <property type="match status" value="4"/>
</dbReference>
<organism evidence="2 3">
    <name type="scientific">Gasterosteus aculeatus aculeatus</name>
    <name type="common">three-spined stickleback</name>
    <dbReference type="NCBI Taxonomy" id="481459"/>
    <lineage>
        <taxon>Eukaryota</taxon>
        <taxon>Metazoa</taxon>
        <taxon>Chordata</taxon>
        <taxon>Craniata</taxon>
        <taxon>Vertebrata</taxon>
        <taxon>Euteleostomi</taxon>
        <taxon>Actinopterygii</taxon>
        <taxon>Neopterygii</taxon>
        <taxon>Teleostei</taxon>
        <taxon>Neoteleostei</taxon>
        <taxon>Acanthomorphata</taxon>
        <taxon>Eupercaria</taxon>
        <taxon>Perciformes</taxon>
        <taxon>Cottioidei</taxon>
        <taxon>Gasterosteales</taxon>
        <taxon>Gasterosteidae</taxon>
        <taxon>Gasterosteus</taxon>
    </lineage>
</organism>
<dbReference type="Ensembl" id="ENSGACT00000083428.1">
    <property type="protein sequence ID" value="ENSGACP00000054803.1"/>
    <property type="gene ID" value="ENSGACG00000034854.1"/>
</dbReference>
<sequence>MATQTHKLAQPKPDRLTFPDRRSVYWLDQLPREKTGSTKTELTPRWSELCRNKKFYTQVTLSPTWKVSERALRAITSDRLRRLAQPRLHAAGWQPEHLQLNPLNRLTQTAAPTSRICQLAQPKRRPVVDGCGPKSKAVTMSHKPCRASAHIELLATPKHDHPKFEGERSVCWTVSRAARNFVASERLLELSAPKERNALFEGYDPYVVTQAARSACPSPRIRRLCLPLPRKCCTNRDG</sequence>
<dbReference type="GeneID" id="120833366"/>
<dbReference type="GO" id="GO:0007283">
    <property type="term" value="P:spermatogenesis"/>
    <property type="evidence" value="ECO:0007669"/>
    <property type="project" value="TreeGrafter"/>
</dbReference>
<dbReference type="GeneTree" id="ENSGT00940000154630"/>
<dbReference type="PANTHER" id="PTHR15901">
    <property type="entry name" value="TESTICULAR HAPLOID EXPRESSED GENE PROTEIN"/>
    <property type="match status" value="1"/>
</dbReference>
<dbReference type="InterPro" id="IPR042401">
    <property type="entry name" value="SPMAP2-like"/>
</dbReference>
<evidence type="ECO:0000313" key="2">
    <source>
        <dbReference type="Ensembl" id="ENSGACP00000054803.1"/>
    </source>
</evidence>
<evidence type="ECO:0000313" key="3">
    <source>
        <dbReference type="Proteomes" id="UP000007635"/>
    </source>
</evidence>